<proteinExistence type="predicted"/>
<accession>A0A8S1HXZ2</accession>
<gene>
    <name evidence="2" type="ORF">CAUJ_LOCUS16276</name>
</gene>
<feature type="non-terminal residue" evidence="2">
    <location>
        <position position="1"/>
    </location>
</feature>
<feature type="compositionally biased region" description="Low complexity" evidence="1">
    <location>
        <begin position="1"/>
        <end position="22"/>
    </location>
</feature>
<sequence>LQPTSPLSPRSPRSASISPNPRGDLYTTSHFSSNEGKYERNAPPRVSLRTTSYTKSTGHLNHSSDHSPTDYHNLRTSLGKAKSELYVNDEYAEVPPRLEVGHVKNLSKLFRWVSV</sequence>
<protein>
    <submittedName>
        <fullName evidence="2">Uncharacterized protein</fullName>
    </submittedName>
</protein>
<reference evidence="2" key="1">
    <citation type="submission" date="2020-10" db="EMBL/GenBank/DDBJ databases">
        <authorList>
            <person name="Kikuchi T."/>
        </authorList>
    </citation>
    <scope>NUCLEOTIDE SEQUENCE</scope>
    <source>
        <strain evidence="2">NKZ352</strain>
    </source>
</reference>
<dbReference type="EMBL" id="CAJGYM010000420">
    <property type="protein sequence ID" value="CAD6200381.1"/>
    <property type="molecule type" value="Genomic_DNA"/>
</dbReference>
<organism evidence="2 3">
    <name type="scientific">Caenorhabditis auriculariae</name>
    <dbReference type="NCBI Taxonomy" id="2777116"/>
    <lineage>
        <taxon>Eukaryota</taxon>
        <taxon>Metazoa</taxon>
        <taxon>Ecdysozoa</taxon>
        <taxon>Nematoda</taxon>
        <taxon>Chromadorea</taxon>
        <taxon>Rhabditida</taxon>
        <taxon>Rhabditina</taxon>
        <taxon>Rhabditomorpha</taxon>
        <taxon>Rhabditoidea</taxon>
        <taxon>Rhabditidae</taxon>
        <taxon>Peloderinae</taxon>
        <taxon>Caenorhabditis</taxon>
    </lineage>
</organism>
<feature type="compositionally biased region" description="Polar residues" evidence="1">
    <location>
        <begin position="26"/>
        <end position="35"/>
    </location>
</feature>
<evidence type="ECO:0000313" key="3">
    <source>
        <dbReference type="Proteomes" id="UP000835052"/>
    </source>
</evidence>
<dbReference type="AlphaFoldDB" id="A0A8S1HXZ2"/>
<keyword evidence="3" id="KW-1185">Reference proteome</keyword>
<feature type="region of interest" description="Disordered" evidence="1">
    <location>
        <begin position="1"/>
        <end position="74"/>
    </location>
</feature>
<comment type="caution">
    <text evidence="2">The sequence shown here is derived from an EMBL/GenBank/DDBJ whole genome shotgun (WGS) entry which is preliminary data.</text>
</comment>
<feature type="compositionally biased region" description="Polar residues" evidence="1">
    <location>
        <begin position="48"/>
        <end position="61"/>
    </location>
</feature>
<dbReference type="Proteomes" id="UP000835052">
    <property type="component" value="Unassembled WGS sequence"/>
</dbReference>
<evidence type="ECO:0000313" key="2">
    <source>
        <dbReference type="EMBL" id="CAD6200381.1"/>
    </source>
</evidence>
<feature type="compositionally biased region" description="Basic and acidic residues" evidence="1">
    <location>
        <begin position="62"/>
        <end position="73"/>
    </location>
</feature>
<name>A0A8S1HXZ2_9PELO</name>
<evidence type="ECO:0000256" key="1">
    <source>
        <dbReference type="SAM" id="MobiDB-lite"/>
    </source>
</evidence>